<dbReference type="PANTHER" id="PTHR24161">
    <property type="entry name" value="ANK_REP_REGION DOMAIN-CONTAINING PROTEIN-RELATED"/>
    <property type="match status" value="1"/>
</dbReference>
<feature type="region of interest" description="Disordered" evidence="7">
    <location>
        <begin position="670"/>
        <end position="691"/>
    </location>
</feature>
<evidence type="ECO:0000256" key="5">
    <source>
        <dbReference type="ARBA" id="ARBA00024032"/>
    </source>
</evidence>
<evidence type="ECO:0000256" key="2">
    <source>
        <dbReference type="ARBA" id="ARBA00022737"/>
    </source>
</evidence>
<dbReference type="InterPro" id="IPR036671">
    <property type="entry name" value="DPH_MB_sf"/>
</dbReference>
<feature type="repeat" description="ANK" evidence="6">
    <location>
        <begin position="865"/>
        <end position="897"/>
    </location>
</feature>
<proteinExistence type="inferred from homology"/>
<dbReference type="InterPro" id="IPR024679">
    <property type="entry name" value="Ipi1_N"/>
</dbReference>
<evidence type="ECO:0000256" key="6">
    <source>
        <dbReference type="PROSITE-ProRule" id="PRU00023"/>
    </source>
</evidence>
<dbReference type="Pfam" id="PF13606">
    <property type="entry name" value="Ank_3"/>
    <property type="match status" value="1"/>
</dbReference>
<feature type="repeat" description="ANK" evidence="6">
    <location>
        <begin position="797"/>
        <end position="829"/>
    </location>
</feature>
<evidence type="ECO:0000256" key="8">
    <source>
        <dbReference type="SAM" id="Phobius"/>
    </source>
</evidence>
<dbReference type="PROSITE" id="PS51074">
    <property type="entry name" value="DPH_MB"/>
    <property type="match status" value="1"/>
</dbReference>
<dbReference type="PROSITE" id="PS50088">
    <property type="entry name" value="ANK_REPEAT"/>
    <property type="match status" value="4"/>
</dbReference>
<dbReference type="SMART" id="SM00248">
    <property type="entry name" value="ANK"/>
    <property type="match status" value="5"/>
</dbReference>
<gene>
    <name evidence="10" type="ORF">LSAA_2004</name>
</gene>
<feature type="region of interest" description="Disordered" evidence="7">
    <location>
        <begin position="89"/>
        <end position="109"/>
    </location>
</feature>
<dbReference type="Gene3D" id="3.10.660.10">
    <property type="entry name" value="DPH Zinc finger"/>
    <property type="match status" value="1"/>
</dbReference>
<dbReference type="InterPro" id="IPR007872">
    <property type="entry name" value="DPH_MB_dom"/>
</dbReference>
<dbReference type="OrthoDB" id="361362at2759"/>
<evidence type="ECO:0000259" key="9">
    <source>
        <dbReference type="PROSITE" id="PS51074"/>
    </source>
</evidence>
<keyword evidence="8" id="KW-1133">Transmembrane helix</keyword>
<protein>
    <submittedName>
        <fullName evidence="10">ZDHHC13_17</fullName>
        <ecNumber evidence="10">2.3.1.225</ecNumber>
    </submittedName>
</protein>
<reference evidence="10" key="1">
    <citation type="submission" date="2021-02" db="EMBL/GenBank/DDBJ databases">
        <authorList>
            <person name="Bekaert M."/>
        </authorList>
    </citation>
    <scope>NUCLEOTIDE SEQUENCE</scope>
    <source>
        <strain evidence="10">IoA-00</strain>
    </source>
</reference>
<dbReference type="InterPro" id="IPR002110">
    <property type="entry name" value="Ankyrin_rpt"/>
</dbReference>
<dbReference type="InterPro" id="IPR011989">
    <property type="entry name" value="ARM-like"/>
</dbReference>
<dbReference type="PROSITE" id="PS50297">
    <property type="entry name" value="ANK_REP_REGION"/>
    <property type="match status" value="3"/>
</dbReference>
<dbReference type="SUPFAM" id="SSF144217">
    <property type="entry name" value="CSL zinc finger"/>
    <property type="match status" value="1"/>
</dbReference>
<evidence type="ECO:0000313" key="10">
    <source>
        <dbReference type="EMBL" id="CAF2758083.1"/>
    </source>
</evidence>
<keyword evidence="2" id="KW-0677">Repeat</keyword>
<feature type="compositionally biased region" description="Polar residues" evidence="7">
    <location>
        <begin position="94"/>
        <end position="104"/>
    </location>
</feature>
<dbReference type="InterPro" id="IPR036770">
    <property type="entry name" value="Ankyrin_rpt-contain_sf"/>
</dbReference>
<feature type="repeat" description="ANK" evidence="6">
    <location>
        <begin position="730"/>
        <end position="762"/>
    </location>
</feature>
<name>A0A7R8CGE4_LEPSM</name>
<dbReference type="Gene3D" id="1.25.10.10">
    <property type="entry name" value="Leucine-rich Repeat Variant"/>
    <property type="match status" value="1"/>
</dbReference>
<accession>A0A7R8CGE4</accession>
<evidence type="ECO:0000256" key="3">
    <source>
        <dbReference type="ARBA" id="ARBA00023004"/>
    </source>
</evidence>
<dbReference type="EC" id="2.3.1.225" evidence="10"/>
<keyword evidence="10" id="KW-0012">Acyltransferase</keyword>
<keyword evidence="3" id="KW-0408">Iron</keyword>
<dbReference type="Pfam" id="PF05207">
    <property type="entry name" value="Zn_ribbon_CSL"/>
    <property type="match status" value="1"/>
</dbReference>
<dbReference type="Pfam" id="PF12796">
    <property type="entry name" value="Ank_2"/>
    <property type="match status" value="1"/>
</dbReference>
<organism evidence="10 11">
    <name type="scientific">Lepeophtheirus salmonis</name>
    <name type="common">Salmon louse</name>
    <name type="synonym">Caligus salmonis</name>
    <dbReference type="NCBI Taxonomy" id="72036"/>
    <lineage>
        <taxon>Eukaryota</taxon>
        <taxon>Metazoa</taxon>
        <taxon>Ecdysozoa</taxon>
        <taxon>Arthropoda</taxon>
        <taxon>Crustacea</taxon>
        <taxon>Multicrustacea</taxon>
        <taxon>Hexanauplia</taxon>
        <taxon>Copepoda</taxon>
        <taxon>Siphonostomatoida</taxon>
        <taxon>Caligidae</taxon>
        <taxon>Lepeophtheirus</taxon>
    </lineage>
</organism>
<dbReference type="InterPro" id="IPR016024">
    <property type="entry name" value="ARM-type_fold"/>
</dbReference>
<keyword evidence="8" id="KW-0812">Transmembrane</keyword>
<dbReference type="GO" id="GO:0019706">
    <property type="term" value="F:protein-cysteine S-palmitoyltransferase activity"/>
    <property type="evidence" value="ECO:0007669"/>
    <property type="project" value="UniProtKB-EC"/>
</dbReference>
<keyword evidence="11" id="KW-1185">Reference proteome</keyword>
<evidence type="ECO:0000313" key="11">
    <source>
        <dbReference type="Proteomes" id="UP000675881"/>
    </source>
</evidence>
<dbReference type="PANTHER" id="PTHR24161:SF85">
    <property type="entry name" value="PALMITOYLTRANSFERASE HIP14"/>
    <property type="match status" value="1"/>
</dbReference>
<keyword evidence="8" id="KW-0472">Membrane</keyword>
<dbReference type="Proteomes" id="UP000675881">
    <property type="component" value="Chromosome 1"/>
</dbReference>
<dbReference type="Pfam" id="PF12333">
    <property type="entry name" value="Ipi1_N"/>
    <property type="match status" value="1"/>
</dbReference>
<feature type="repeat" description="ANK" evidence="6">
    <location>
        <begin position="764"/>
        <end position="796"/>
    </location>
</feature>
<dbReference type="EMBL" id="HG994580">
    <property type="protein sequence ID" value="CAF2758083.1"/>
    <property type="molecule type" value="Genomic_DNA"/>
</dbReference>
<sequence length="1147" mass="129860">MADMSEAGGVYHDEIEIEDFEFDEDLEIYHYPCPCGDRFEISLEDLRSGEEVATCPSCSLLLKVIYNLEDFASEDEEIIKASAAPIARKGPKTQLKNSQKTPLSKNKKQSFKLPKGLNELDTRVNAKSLVLPSQLQNEDTSGPSTSRNLPLKHYLIKLKHYSRSTRLDGLKGIKEILSNYPESIIENLSVLMYKVCPLLSDTEENVGKETSRLLLTIVTSVDSESLRPFYSILSAHLCCALSHIDQDVQMIGLRGLDEYIQAIPEFIQISYKQLLPGLLNQISVGKEGIRRLSNKVDCGKVTLLQWRTEVLERLHSLFQLILKEVELKSGNNTFRSFNSKTIAFNDNDPFICQHIDLMLMDESIPIDWLDDDGLNEASLFSGKRKLNKSNEDHSTLHPSNGPVFTVVVDIIQVMISILRVEMDADVFMKFQKGCEKSVCAFLLKGYPYRFASTSMKNKIVDRSSISINLKFSCIYIDVVNVPMIEVISNILDYSLSICDTRERETDDIYNRLLKSLCNLIFQKNLFPACVEKLDNLLQKNSCRDSSITIKNWINNLPLLLVEASKNRDSIISAKMLKASQTTNKINETLQVLIIICYRLQTKYPALIDLMEKADDFTKSLHTNLDPSISEELRQCFSLLKAHLLAKGIVMEDLLLLNSCGQDPSSFCVAQEKSRSEGEEEEGEEDLSQEAQKRDPSIVFDIVTATQYGVFERVKDLIENEGVEANLRDSDNVTLLHWASINDRREIVNYLLDRGAEIDAIGGDLRSTPLHWASRQGHLKIIVILVKRGARSDILDGEGAMALHLAAQLGHMSIVAYLLSKGDSVDAKDSHGMTPLMWSVYRSYGVDPTRLLLTLGSELSIRDDVHGNTPLHWAILAKNDMAVNLIISKTTDIHYILRLRNKENETPSDMYRSSFKSSGKTEFLSSCVANKLIPLSHHSAAMSANSLYGYFWLGRRVTIGHQNEDQLVTLWPISIYVGMKMWIQEDSIIAYFVQLVLFVVRLDPNTVLSVIDVSPNSITIAIGCGDTRDEGLSLVNFVKNFIRCNSWVFFLSLNMIFHLFWVSILTLCQLYQIGLLSMTTNERVNAARYKHFGKEAAKGKFESPFNKGILRNFKDFFCQSPRSKDWFNIYSLDERNEDQRPLLSVLFK</sequence>
<evidence type="ECO:0000256" key="1">
    <source>
        <dbReference type="ARBA" id="ARBA00022723"/>
    </source>
</evidence>
<dbReference type="SUPFAM" id="SSF48403">
    <property type="entry name" value="Ankyrin repeat"/>
    <property type="match status" value="1"/>
</dbReference>
<evidence type="ECO:0000256" key="4">
    <source>
        <dbReference type="ARBA" id="ARBA00023043"/>
    </source>
</evidence>
<feature type="transmembrane region" description="Helical" evidence="8">
    <location>
        <begin position="1046"/>
        <end position="1067"/>
    </location>
</feature>
<keyword evidence="10" id="KW-0808">Transferase</keyword>
<evidence type="ECO:0000256" key="7">
    <source>
        <dbReference type="SAM" id="MobiDB-lite"/>
    </source>
</evidence>
<feature type="domain" description="DPH-type MB" evidence="9">
    <location>
        <begin position="11"/>
        <end position="67"/>
    </location>
</feature>
<comment type="similarity">
    <text evidence="5">Belongs to the DPH3 family.</text>
</comment>
<dbReference type="Gene3D" id="1.25.40.20">
    <property type="entry name" value="Ankyrin repeat-containing domain"/>
    <property type="match status" value="1"/>
</dbReference>
<keyword evidence="1" id="KW-0479">Metal-binding</keyword>
<keyword evidence="4 6" id="KW-0040">ANK repeat</keyword>
<dbReference type="FunFam" id="3.10.660.10:FF:000001">
    <property type="entry name" value="Diphthamide biosynthesis 3"/>
    <property type="match status" value="1"/>
</dbReference>
<dbReference type="SUPFAM" id="SSF48371">
    <property type="entry name" value="ARM repeat"/>
    <property type="match status" value="1"/>
</dbReference>
<dbReference type="AlphaFoldDB" id="A0A7R8CGE4"/>
<feature type="compositionally biased region" description="Acidic residues" evidence="7">
    <location>
        <begin position="677"/>
        <end position="687"/>
    </location>
</feature>
<dbReference type="GO" id="GO:0046872">
    <property type="term" value="F:metal ion binding"/>
    <property type="evidence" value="ECO:0007669"/>
    <property type="project" value="UniProtKB-KW"/>
</dbReference>